<dbReference type="Proteomes" id="UP001642483">
    <property type="component" value="Unassembled WGS sequence"/>
</dbReference>
<dbReference type="InterPro" id="IPR004031">
    <property type="entry name" value="PMP22/EMP/MP20/Claudin"/>
</dbReference>
<keyword evidence="7" id="KW-1185">Reference proteome</keyword>
<feature type="transmembrane region" description="Helical" evidence="5">
    <location>
        <begin position="109"/>
        <end position="131"/>
    </location>
</feature>
<organism evidence="6 7">
    <name type="scientific">Clavelina lepadiformis</name>
    <name type="common">Light-bulb sea squirt</name>
    <name type="synonym">Ascidia lepadiformis</name>
    <dbReference type="NCBI Taxonomy" id="159417"/>
    <lineage>
        <taxon>Eukaryota</taxon>
        <taxon>Metazoa</taxon>
        <taxon>Chordata</taxon>
        <taxon>Tunicata</taxon>
        <taxon>Ascidiacea</taxon>
        <taxon>Aplousobranchia</taxon>
        <taxon>Clavelinidae</taxon>
        <taxon>Clavelina</taxon>
    </lineage>
</organism>
<gene>
    <name evidence="6" type="ORF">CVLEPA_LOCUS11710</name>
</gene>
<evidence type="ECO:0000256" key="4">
    <source>
        <dbReference type="ARBA" id="ARBA00023136"/>
    </source>
</evidence>
<reference evidence="6 7" key="1">
    <citation type="submission" date="2024-02" db="EMBL/GenBank/DDBJ databases">
        <authorList>
            <person name="Daric V."/>
            <person name="Darras S."/>
        </authorList>
    </citation>
    <scope>NUCLEOTIDE SEQUENCE [LARGE SCALE GENOMIC DNA]</scope>
</reference>
<proteinExistence type="predicted"/>
<dbReference type="Pfam" id="PF00822">
    <property type="entry name" value="PMP22_Claudin"/>
    <property type="match status" value="1"/>
</dbReference>
<evidence type="ECO:0000313" key="6">
    <source>
        <dbReference type="EMBL" id="CAK8681515.1"/>
    </source>
</evidence>
<evidence type="ECO:0000256" key="3">
    <source>
        <dbReference type="ARBA" id="ARBA00022989"/>
    </source>
</evidence>
<evidence type="ECO:0000313" key="7">
    <source>
        <dbReference type="Proteomes" id="UP001642483"/>
    </source>
</evidence>
<feature type="transmembrane region" description="Helical" evidence="5">
    <location>
        <begin position="66"/>
        <end position="88"/>
    </location>
</feature>
<feature type="transmembrane region" description="Helical" evidence="5">
    <location>
        <begin position="12"/>
        <end position="33"/>
    </location>
</feature>
<keyword evidence="2 5" id="KW-0812">Transmembrane</keyword>
<evidence type="ECO:0000256" key="5">
    <source>
        <dbReference type="SAM" id="Phobius"/>
    </source>
</evidence>
<name>A0ABP0FPF4_CLALP</name>
<evidence type="ECO:0000256" key="1">
    <source>
        <dbReference type="ARBA" id="ARBA00004141"/>
    </source>
</evidence>
<evidence type="ECO:0000256" key="2">
    <source>
        <dbReference type="ARBA" id="ARBA00022692"/>
    </source>
</evidence>
<keyword evidence="4 5" id="KW-0472">Membrane</keyword>
<accession>A0ABP0FPF4</accession>
<comment type="caution">
    <text evidence="6">The sequence shown here is derived from an EMBL/GenBank/DDBJ whole genome shotgun (WGS) entry which is preliminary data.</text>
</comment>
<sequence length="204" mass="22219">MQPQTLLRMYASFLKWVALGLFVVAQVNVSWYVSEGVETGIFRTCNGTVCTSLGWDPNDKENLHNFVARIVMIGAAVFIAVGIIPHIYSWCADYEKRLALYKAEGALDIIGGLITLGGMVAYTVLIITLYTVPNVTEYWTFGWTYSLGWVSGTFYVIGGSFAVASGSMETSQSYPSAPLQSTLYDTTAFPGGGHLNSASAKYDD</sequence>
<comment type="subcellular location">
    <subcellularLocation>
        <location evidence="1">Membrane</location>
        <topology evidence="1">Multi-pass membrane protein</topology>
    </subcellularLocation>
</comment>
<protein>
    <submittedName>
        <fullName evidence="6">Uncharacterized protein</fullName>
    </submittedName>
</protein>
<dbReference type="Gene3D" id="1.20.140.150">
    <property type="match status" value="1"/>
</dbReference>
<keyword evidence="3 5" id="KW-1133">Transmembrane helix</keyword>
<dbReference type="EMBL" id="CAWYQH010000079">
    <property type="protein sequence ID" value="CAK8681515.1"/>
    <property type="molecule type" value="Genomic_DNA"/>
</dbReference>
<feature type="transmembrane region" description="Helical" evidence="5">
    <location>
        <begin position="143"/>
        <end position="164"/>
    </location>
</feature>